<dbReference type="PANTHER" id="PTHR42938">
    <property type="entry name" value="FORMATE DEHYDROGENASE 1"/>
    <property type="match status" value="1"/>
</dbReference>
<dbReference type="InterPro" id="IPR045626">
    <property type="entry name" value="PGDH_ASB_dom"/>
</dbReference>
<evidence type="ECO:0000313" key="11">
    <source>
        <dbReference type="EMBL" id="TJW12188.1"/>
    </source>
</evidence>
<dbReference type="SUPFAM" id="SSF52283">
    <property type="entry name" value="Formate/glycerate dehydrogenase catalytic domain-like"/>
    <property type="match status" value="1"/>
</dbReference>
<evidence type="ECO:0000256" key="4">
    <source>
        <dbReference type="ARBA" id="ARBA00021582"/>
    </source>
</evidence>
<organism evidence="11 12">
    <name type="scientific">Parvibacter caecicola</name>
    <dbReference type="NCBI Taxonomy" id="747645"/>
    <lineage>
        <taxon>Bacteria</taxon>
        <taxon>Bacillati</taxon>
        <taxon>Actinomycetota</taxon>
        <taxon>Coriobacteriia</taxon>
        <taxon>Coriobacteriales</taxon>
        <taxon>Coriobacteriaceae</taxon>
        <taxon>Parvibacter</taxon>
    </lineage>
</organism>
<comment type="pathway">
    <text evidence="2 9">Amino-acid biosynthesis; L-serine biosynthesis; L-serine from 3-phospho-D-glycerate: step 1/3.</text>
</comment>
<dbReference type="SUPFAM" id="SSF51735">
    <property type="entry name" value="NAD(P)-binding Rossmann-fold domains"/>
    <property type="match status" value="1"/>
</dbReference>
<evidence type="ECO:0000256" key="1">
    <source>
        <dbReference type="ARBA" id="ARBA00003800"/>
    </source>
</evidence>
<keyword evidence="6 9" id="KW-0520">NAD</keyword>
<dbReference type="GO" id="GO:0051287">
    <property type="term" value="F:NAD binding"/>
    <property type="evidence" value="ECO:0007669"/>
    <property type="project" value="UniProtKB-UniRule"/>
</dbReference>
<dbReference type="InterPro" id="IPR029753">
    <property type="entry name" value="D-isomer_DH_CS"/>
</dbReference>
<keyword evidence="9" id="KW-0028">Amino-acid biosynthesis</keyword>
<dbReference type="PROSITE" id="PS00065">
    <property type="entry name" value="D_2_HYDROXYACID_DH_1"/>
    <property type="match status" value="1"/>
</dbReference>
<keyword evidence="5 9" id="KW-0560">Oxidoreductase</keyword>
<dbReference type="EMBL" id="SSTM01000001">
    <property type="protein sequence ID" value="TJW12188.1"/>
    <property type="molecule type" value="Genomic_DNA"/>
</dbReference>
<dbReference type="PANTHER" id="PTHR42938:SF47">
    <property type="entry name" value="HYDROXYPYRUVATE REDUCTASE"/>
    <property type="match status" value="1"/>
</dbReference>
<keyword evidence="12" id="KW-1185">Reference proteome</keyword>
<dbReference type="UniPathway" id="UPA00135">
    <property type="reaction ID" value="UER00196"/>
</dbReference>
<evidence type="ECO:0000256" key="5">
    <source>
        <dbReference type="ARBA" id="ARBA00023002"/>
    </source>
</evidence>
<comment type="catalytic activity">
    <reaction evidence="8 9">
        <text>(2R)-3-phosphoglycerate + NAD(+) = 3-phosphooxypyruvate + NADH + H(+)</text>
        <dbReference type="Rhea" id="RHEA:12641"/>
        <dbReference type="ChEBI" id="CHEBI:15378"/>
        <dbReference type="ChEBI" id="CHEBI:18110"/>
        <dbReference type="ChEBI" id="CHEBI:57540"/>
        <dbReference type="ChEBI" id="CHEBI:57945"/>
        <dbReference type="ChEBI" id="CHEBI:58272"/>
        <dbReference type="EC" id="1.1.1.95"/>
    </reaction>
</comment>
<dbReference type="InterPro" id="IPR029009">
    <property type="entry name" value="ASB_dom_sf"/>
</dbReference>
<evidence type="ECO:0000313" key="12">
    <source>
        <dbReference type="Proteomes" id="UP000309454"/>
    </source>
</evidence>
<dbReference type="PROSITE" id="PS00671">
    <property type="entry name" value="D_2_HYDROXYACID_DH_3"/>
    <property type="match status" value="1"/>
</dbReference>
<dbReference type="FunFam" id="3.40.50.720:FF:000021">
    <property type="entry name" value="D-3-phosphoglycerate dehydrogenase"/>
    <property type="match status" value="1"/>
</dbReference>
<dbReference type="GO" id="GO:0006564">
    <property type="term" value="P:L-serine biosynthetic process"/>
    <property type="evidence" value="ECO:0007669"/>
    <property type="project" value="UniProtKB-UniRule"/>
</dbReference>
<dbReference type="SUPFAM" id="SSF55021">
    <property type="entry name" value="ACT-like"/>
    <property type="match status" value="1"/>
</dbReference>
<evidence type="ECO:0000256" key="6">
    <source>
        <dbReference type="ARBA" id="ARBA00023027"/>
    </source>
</evidence>
<accession>A0A4T9TFS3</accession>
<protein>
    <recommendedName>
        <fullName evidence="4 9">D-3-phosphoglycerate dehydrogenase</fullName>
        <ecNumber evidence="9">1.1.1.95</ecNumber>
    </recommendedName>
</protein>
<comment type="similarity">
    <text evidence="3 9">Belongs to the D-isomer specific 2-hydroxyacid dehydrogenase family.</text>
</comment>
<dbReference type="OrthoDB" id="9793626at2"/>
<evidence type="ECO:0000256" key="2">
    <source>
        <dbReference type="ARBA" id="ARBA00005216"/>
    </source>
</evidence>
<dbReference type="PROSITE" id="PS51671">
    <property type="entry name" value="ACT"/>
    <property type="match status" value="1"/>
</dbReference>
<dbReference type="NCBIfam" id="TIGR01327">
    <property type="entry name" value="PGDH"/>
    <property type="match status" value="1"/>
</dbReference>
<reference evidence="11 12" key="1">
    <citation type="submission" date="2019-04" db="EMBL/GenBank/DDBJ databases">
        <title>Microbes associate with the intestines of laboratory mice.</title>
        <authorList>
            <person name="Navarre W."/>
            <person name="Wong E."/>
            <person name="Huang K.C."/>
            <person name="Tropini C."/>
            <person name="Ng K."/>
            <person name="Yu B."/>
        </authorList>
    </citation>
    <scope>NUCLEOTIDE SEQUENCE [LARGE SCALE GENOMIC DNA]</scope>
    <source>
        <strain evidence="11 12">NM48_B13</strain>
    </source>
</reference>
<dbReference type="RefSeq" id="WP_136845174.1">
    <property type="nucleotide sequence ID" value="NZ_SSTM01000001.1"/>
</dbReference>
<dbReference type="InterPro" id="IPR002912">
    <property type="entry name" value="ACT_dom"/>
</dbReference>
<evidence type="ECO:0000256" key="3">
    <source>
        <dbReference type="ARBA" id="ARBA00005854"/>
    </source>
</evidence>
<dbReference type="InterPro" id="IPR045865">
    <property type="entry name" value="ACT-like_dom_sf"/>
</dbReference>
<dbReference type="InterPro" id="IPR029752">
    <property type="entry name" value="D-isomer_DH_CS1"/>
</dbReference>
<evidence type="ECO:0000256" key="8">
    <source>
        <dbReference type="ARBA" id="ARBA00048731"/>
    </source>
</evidence>
<sequence>MSQKKVLVTEKIADVALETLEAKGYQVDVNLDLSPQALAEAIADYDALIVRSATNVTADILDAAQNLKIIGRAGVTVDNIDIEAATERDIIVCNAPVSNIVTAAEHTFALLLACARNVCQANASMHAGQWERAPFTGVELYEKTLAIFGLGRIGGLVAERARAFGMNVVGHDPYCSPERAQALGVTLLEDVDEICAIADFISVHLPLTEDTHHMFGPQQFAQMKDGVIVVNTARPGIVDQKALADFLAAGKVRSCGIDVFEEEPCTMSPLHEFPNAILTPHIAAVTYEAQHRAGAQIAEYVWEGLEGSIVPTAINISPLPPDVVDLVGPYAPACQMMGRILTQINGEMPKVLKIEACGLLAQSDIRVLIAGLMDGLLSYRRVGSITPANAEAVAARHGIKLDVALQPDAEEYASSVRAMADGTEVAATVFGISQAPRIVSLMGYKIDMVPSKSSLLLRYEDAPGRIGVIGTLLGNADVNITTMQIGVSPDGSALVFVNVTGEVSDKLLRQLREAIPGLDLWRLAL</sequence>
<dbReference type="GO" id="GO:0004617">
    <property type="term" value="F:phosphoglycerate dehydrogenase activity"/>
    <property type="evidence" value="ECO:0007669"/>
    <property type="project" value="UniProtKB-UniRule"/>
</dbReference>
<dbReference type="EC" id="1.1.1.95" evidence="9"/>
<dbReference type="Gene3D" id="3.30.1330.90">
    <property type="entry name" value="D-3-phosphoglycerate dehydrogenase, domain 3"/>
    <property type="match status" value="1"/>
</dbReference>
<keyword evidence="9" id="KW-0718">Serine biosynthesis</keyword>
<proteinExistence type="inferred from homology"/>
<dbReference type="CDD" id="cd12173">
    <property type="entry name" value="PGDH_4"/>
    <property type="match status" value="1"/>
</dbReference>
<dbReference type="InterPro" id="IPR036291">
    <property type="entry name" value="NAD(P)-bd_dom_sf"/>
</dbReference>
<dbReference type="Pfam" id="PF19304">
    <property type="entry name" value="PGDH_inter"/>
    <property type="match status" value="1"/>
</dbReference>
<dbReference type="Pfam" id="PF00389">
    <property type="entry name" value="2-Hacid_dh"/>
    <property type="match status" value="1"/>
</dbReference>
<dbReference type="InterPro" id="IPR006236">
    <property type="entry name" value="PGDH"/>
</dbReference>
<dbReference type="InterPro" id="IPR006139">
    <property type="entry name" value="D-isomer_2_OHA_DH_cat_dom"/>
</dbReference>
<dbReference type="Gene3D" id="3.30.70.260">
    <property type="match status" value="1"/>
</dbReference>
<dbReference type="InterPro" id="IPR006140">
    <property type="entry name" value="D-isomer_DH_NAD-bd"/>
</dbReference>
<dbReference type="AlphaFoldDB" id="A0A4T9TFS3"/>
<name>A0A4T9TFS3_9ACTN</name>
<dbReference type="PROSITE" id="PS00670">
    <property type="entry name" value="D_2_HYDROXYACID_DH_2"/>
    <property type="match status" value="1"/>
</dbReference>
<dbReference type="Proteomes" id="UP000309454">
    <property type="component" value="Unassembled WGS sequence"/>
</dbReference>
<comment type="caution">
    <text evidence="11">The sequence shown here is derived from an EMBL/GenBank/DDBJ whole genome shotgun (WGS) entry which is preliminary data.</text>
</comment>
<evidence type="ECO:0000259" key="10">
    <source>
        <dbReference type="PROSITE" id="PS51671"/>
    </source>
</evidence>
<comment type="function">
    <text evidence="1">Catalyzes the reversible oxidation of 3-phospho-D-glycerate to 3-phosphonooxypyruvate, the first step of the phosphorylated L-serine biosynthesis pathway. Also catalyzes the reversible oxidation of 2-hydroxyglutarate to 2-oxoglutarate.</text>
</comment>
<dbReference type="Pfam" id="PF01842">
    <property type="entry name" value="ACT"/>
    <property type="match status" value="1"/>
</dbReference>
<dbReference type="Gene3D" id="3.40.50.720">
    <property type="entry name" value="NAD(P)-binding Rossmann-like Domain"/>
    <property type="match status" value="2"/>
</dbReference>
<evidence type="ECO:0000256" key="7">
    <source>
        <dbReference type="ARBA" id="ARBA00048126"/>
    </source>
</evidence>
<feature type="domain" description="ACT" evidence="10">
    <location>
        <begin position="454"/>
        <end position="525"/>
    </location>
</feature>
<evidence type="ECO:0000256" key="9">
    <source>
        <dbReference type="RuleBase" id="RU363003"/>
    </source>
</evidence>
<comment type="catalytic activity">
    <reaction evidence="7">
        <text>(R)-2-hydroxyglutarate + NAD(+) = 2-oxoglutarate + NADH + H(+)</text>
        <dbReference type="Rhea" id="RHEA:49612"/>
        <dbReference type="ChEBI" id="CHEBI:15378"/>
        <dbReference type="ChEBI" id="CHEBI:15801"/>
        <dbReference type="ChEBI" id="CHEBI:16810"/>
        <dbReference type="ChEBI" id="CHEBI:57540"/>
        <dbReference type="ChEBI" id="CHEBI:57945"/>
        <dbReference type="EC" id="1.1.1.399"/>
    </reaction>
</comment>
<dbReference type="SUPFAM" id="SSF143548">
    <property type="entry name" value="Serine metabolism enzymes domain"/>
    <property type="match status" value="1"/>
</dbReference>
<dbReference type="Pfam" id="PF02826">
    <property type="entry name" value="2-Hacid_dh_C"/>
    <property type="match status" value="1"/>
</dbReference>
<gene>
    <name evidence="11" type="ORF">E5982_00845</name>
</gene>